<dbReference type="SUPFAM" id="SSF52058">
    <property type="entry name" value="L domain-like"/>
    <property type="match status" value="1"/>
</dbReference>
<feature type="domain" description="Calponin-homology (CH)" evidence="4">
    <location>
        <begin position="767"/>
        <end position="880"/>
    </location>
</feature>
<dbReference type="InterPro" id="IPR001715">
    <property type="entry name" value="CH_dom"/>
</dbReference>
<organism evidence="5 6">
    <name type="scientific">Gambusia affinis</name>
    <name type="common">Western mosquitofish</name>
    <name type="synonym">Heterandria affinis</name>
    <dbReference type="NCBI Taxonomy" id="33528"/>
    <lineage>
        <taxon>Eukaryota</taxon>
        <taxon>Metazoa</taxon>
        <taxon>Chordata</taxon>
        <taxon>Craniata</taxon>
        <taxon>Vertebrata</taxon>
        <taxon>Euteleostomi</taxon>
        <taxon>Actinopterygii</taxon>
        <taxon>Neopterygii</taxon>
        <taxon>Teleostei</taxon>
        <taxon>Neoteleostei</taxon>
        <taxon>Acanthomorphata</taxon>
        <taxon>Ovalentaria</taxon>
        <taxon>Atherinomorphae</taxon>
        <taxon>Cyprinodontiformes</taxon>
        <taxon>Poeciliidae</taxon>
        <taxon>Poeciliinae</taxon>
        <taxon>Gambusia</taxon>
    </lineage>
</organism>
<dbReference type="SUPFAM" id="SSF47576">
    <property type="entry name" value="Calponin-homology domain, CH-domain"/>
    <property type="match status" value="1"/>
</dbReference>
<proteinExistence type="predicted"/>
<dbReference type="Gene3D" id="1.10.418.10">
    <property type="entry name" value="Calponin-like domain"/>
    <property type="match status" value="1"/>
</dbReference>
<dbReference type="AlphaFoldDB" id="A0A315VKM4"/>
<gene>
    <name evidence="5" type="ORF">CCH79_00001962</name>
</gene>
<evidence type="ECO:0000313" key="6">
    <source>
        <dbReference type="Proteomes" id="UP000250572"/>
    </source>
</evidence>
<dbReference type="SMART" id="SM00369">
    <property type="entry name" value="LRR_TYP"/>
    <property type="match status" value="6"/>
</dbReference>
<feature type="region of interest" description="Disordered" evidence="3">
    <location>
        <begin position="616"/>
        <end position="696"/>
    </location>
</feature>
<dbReference type="GO" id="GO:0005737">
    <property type="term" value="C:cytoplasm"/>
    <property type="evidence" value="ECO:0007669"/>
    <property type="project" value="TreeGrafter"/>
</dbReference>
<keyword evidence="2" id="KW-0677">Repeat</keyword>
<sequence>MNEPSYTFLVVSFVRYMLHALRKTLILTVNVSSSDVSTCHMAALHHQQLIPLMSPWPTLHPSAPGTLSKPAGGLKTRCGLQMVHSLEKEETEMRVQKAPESLLLYRAIINPYDSSAKQESPVVGQVDSLCTAALHNHSQALRERLRPLSMESDCTPRPPIRQSRTYALAQRRSYFPGLCFQVLLTLAVHGFQHVVLRLSVNGYVEIRFRQSKLTGLSKLSSDLSKNHLAEIPPEVCLFAPLESLNLYHNCIKSIPEAIINLQMLTYLDISRNLLSVLPKYLFNLPLKVLLVSNNKLVSIPEEIGKAKELMELDVSCNEIQVLPAQVGRLQALRELNIRKNCLHMLPEELADLPLIRLDFSCNKITEIPPAFRKLRQLEYIILDNNPMQSPPAQICLKGKVHIFKYLNIQACRTDKKPDTLDLPTLSKRSWKIFIPVRTMGLTLELVVTMPSDDDTVSLHSQVSETARADALSLLSKMDSCKDQDLYDFIEPNPDEDPALLEKDGQQSSHVSCIKILKEENPEGLLSRSSCNVALGVFQELEKVLNMSQQCKDKDSWKEESGSDKDQLAEEEDDELKEVLDLRKIAVQLLQQEQQNRRRSLICRAESLIHRRRVTGRAHRFLSHSGSSSSKPRPPPQAARSASLDEGSSGASVLSGQPSSSCSFDGSLKSEQSDCDPKWPEVPPVLNQNEDRRRNKYQRKDYLKYKCQSARKNSSANEDCEEGLCNAEFSTTLTVFGLKPRSAFTRGARQDISSTDPSFTMRRKMEHLREEIEQIGLLRQNIESRLKVLLPEDVGAALMDGVVLCHLANHICPRSVASIHVPSPAVPKLSMAKCRRNVENFLEACKKLGVSQDELCLPHHILEERGLVKVGVTVQALLDLPTSKSTHLSSV</sequence>
<dbReference type="Pfam" id="PF00307">
    <property type="entry name" value="CH"/>
    <property type="match status" value="1"/>
</dbReference>
<dbReference type="InterPro" id="IPR003591">
    <property type="entry name" value="Leu-rich_rpt_typical-subtyp"/>
</dbReference>
<dbReference type="Pfam" id="PF13855">
    <property type="entry name" value="LRR_8"/>
    <property type="match status" value="2"/>
</dbReference>
<dbReference type="EMBL" id="NHOQ01001678">
    <property type="protein sequence ID" value="PWA22931.1"/>
    <property type="molecule type" value="Genomic_DNA"/>
</dbReference>
<dbReference type="FunFam" id="3.80.10.10:FF:000067">
    <property type="entry name" value="Leucine-rich repeat and calponin homology domain-containing protein 4 isoform 1"/>
    <property type="match status" value="1"/>
</dbReference>
<keyword evidence="6" id="KW-1185">Reference proteome</keyword>
<dbReference type="PROSITE" id="PS51450">
    <property type="entry name" value="LRR"/>
    <property type="match status" value="1"/>
</dbReference>
<accession>A0A315VKM4</accession>
<dbReference type="PANTHER" id="PTHR48051">
    <property type="match status" value="1"/>
</dbReference>
<comment type="caution">
    <text evidence="5">The sequence shown here is derived from an EMBL/GenBank/DDBJ whole genome shotgun (WGS) entry which is preliminary data.</text>
</comment>
<dbReference type="InterPro" id="IPR001611">
    <property type="entry name" value="Leu-rich_rpt"/>
</dbReference>
<dbReference type="SMART" id="SM00033">
    <property type="entry name" value="CH"/>
    <property type="match status" value="1"/>
</dbReference>
<evidence type="ECO:0000259" key="4">
    <source>
        <dbReference type="PROSITE" id="PS50021"/>
    </source>
</evidence>
<feature type="compositionally biased region" description="Polar residues" evidence="3">
    <location>
        <begin position="648"/>
        <end position="663"/>
    </location>
</feature>
<protein>
    <recommendedName>
        <fullName evidence="4">Calponin-homology (CH) domain-containing protein</fullName>
    </recommendedName>
</protein>
<name>A0A315VKM4_GAMAF</name>
<evidence type="ECO:0000256" key="3">
    <source>
        <dbReference type="SAM" id="MobiDB-lite"/>
    </source>
</evidence>
<keyword evidence="1" id="KW-0433">Leucine-rich repeat</keyword>
<evidence type="ECO:0000256" key="1">
    <source>
        <dbReference type="ARBA" id="ARBA00022614"/>
    </source>
</evidence>
<dbReference type="SMART" id="SM00364">
    <property type="entry name" value="LRR_BAC"/>
    <property type="match status" value="4"/>
</dbReference>
<reference evidence="5 6" key="1">
    <citation type="journal article" date="2018" name="G3 (Bethesda)">
        <title>A High-Quality Reference Genome for the Invasive Mosquitofish Gambusia affinis Using a Chicago Library.</title>
        <authorList>
            <person name="Hoffberg S.L."/>
            <person name="Troendle N.J."/>
            <person name="Glenn T.C."/>
            <person name="Mahmud O."/>
            <person name="Louha S."/>
            <person name="Chalopin D."/>
            <person name="Bennetzen J.L."/>
            <person name="Mauricio R."/>
        </authorList>
    </citation>
    <scope>NUCLEOTIDE SEQUENCE [LARGE SCALE GENOMIC DNA]</scope>
    <source>
        <strain evidence="5">NE01/NJP1002.9</strain>
        <tissue evidence="5">Muscle</tissue>
    </source>
</reference>
<dbReference type="PANTHER" id="PTHR48051:SF14">
    <property type="entry name" value="LEUCINE-RICH REPEAT AND CALPONIN HOMOLOGY DOMAIN-CONTAINING PROTEIN 2 ISOFORM X1"/>
    <property type="match status" value="1"/>
</dbReference>
<dbReference type="Gene3D" id="3.80.10.10">
    <property type="entry name" value="Ribonuclease Inhibitor"/>
    <property type="match status" value="1"/>
</dbReference>
<evidence type="ECO:0000313" key="5">
    <source>
        <dbReference type="EMBL" id="PWA22931.1"/>
    </source>
</evidence>
<dbReference type="InterPro" id="IPR036872">
    <property type="entry name" value="CH_dom_sf"/>
</dbReference>
<dbReference type="InterPro" id="IPR032675">
    <property type="entry name" value="LRR_dom_sf"/>
</dbReference>
<feature type="region of interest" description="Disordered" evidence="3">
    <location>
        <begin position="550"/>
        <end position="571"/>
    </location>
</feature>
<feature type="compositionally biased region" description="Basic and acidic residues" evidence="3">
    <location>
        <begin position="550"/>
        <end position="567"/>
    </location>
</feature>
<dbReference type="Pfam" id="PF00560">
    <property type="entry name" value="LRR_1"/>
    <property type="match status" value="1"/>
</dbReference>
<dbReference type="Proteomes" id="UP000250572">
    <property type="component" value="Unassembled WGS sequence"/>
</dbReference>
<evidence type="ECO:0000256" key="2">
    <source>
        <dbReference type="ARBA" id="ARBA00022737"/>
    </source>
</evidence>
<dbReference type="PROSITE" id="PS50021">
    <property type="entry name" value="CH"/>
    <property type="match status" value="1"/>
</dbReference>
<dbReference type="FunFam" id="1.10.418.10:FF:000021">
    <property type="entry name" value="Leucine-rich repeat and calponin homology domain-containing protein 1 isoform 3"/>
    <property type="match status" value="1"/>
</dbReference>
<dbReference type="InterPro" id="IPR050216">
    <property type="entry name" value="LRR_domain-containing"/>
</dbReference>